<proteinExistence type="predicted"/>
<sequence length="19" mass="2029">VAFPCSLIDSQLTTNIHGI</sequence>
<dbReference type="EMBL" id="AWWV01015486">
    <property type="protein sequence ID" value="OMO52579.1"/>
    <property type="molecule type" value="Genomic_DNA"/>
</dbReference>
<evidence type="ECO:0000313" key="2">
    <source>
        <dbReference type="Proteomes" id="UP000188268"/>
    </source>
</evidence>
<dbReference type="AlphaFoldDB" id="A0A1R3G3D4"/>
<dbReference type="Proteomes" id="UP000188268">
    <property type="component" value="Unassembled WGS sequence"/>
</dbReference>
<comment type="caution">
    <text evidence="1">The sequence shown here is derived from an EMBL/GenBank/DDBJ whole genome shotgun (WGS) entry which is preliminary data.</text>
</comment>
<name>A0A1R3G3D4_COCAP</name>
<feature type="non-terminal residue" evidence="1">
    <location>
        <position position="1"/>
    </location>
</feature>
<keyword evidence="2" id="KW-1185">Reference proteome</keyword>
<accession>A0A1R3G3D4</accession>
<reference evidence="1 2" key="1">
    <citation type="submission" date="2013-09" db="EMBL/GenBank/DDBJ databases">
        <title>Corchorus capsularis genome sequencing.</title>
        <authorList>
            <person name="Alam M."/>
            <person name="Haque M.S."/>
            <person name="Islam M.S."/>
            <person name="Emdad E.M."/>
            <person name="Islam M.M."/>
            <person name="Ahmed B."/>
            <person name="Halim A."/>
            <person name="Hossen Q.M.M."/>
            <person name="Hossain M.Z."/>
            <person name="Ahmed R."/>
            <person name="Khan M.M."/>
            <person name="Islam R."/>
            <person name="Rashid M.M."/>
            <person name="Khan S.A."/>
            <person name="Rahman M.S."/>
            <person name="Alam M."/>
        </authorList>
    </citation>
    <scope>NUCLEOTIDE SEQUENCE [LARGE SCALE GENOMIC DNA]</scope>
    <source>
        <strain evidence="2">cv. CVL-1</strain>
        <tissue evidence="1">Whole seedling</tissue>
    </source>
</reference>
<organism evidence="1 2">
    <name type="scientific">Corchorus capsularis</name>
    <name type="common">Jute</name>
    <dbReference type="NCBI Taxonomy" id="210143"/>
    <lineage>
        <taxon>Eukaryota</taxon>
        <taxon>Viridiplantae</taxon>
        <taxon>Streptophyta</taxon>
        <taxon>Embryophyta</taxon>
        <taxon>Tracheophyta</taxon>
        <taxon>Spermatophyta</taxon>
        <taxon>Magnoliopsida</taxon>
        <taxon>eudicotyledons</taxon>
        <taxon>Gunneridae</taxon>
        <taxon>Pentapetalae</taxon>
        <taxon>rosids</taxon>
        <taxon>malvids</taxon>
        <taxon>Malvales</taxon>
        <taxon>Malvaceae</taxon>
        <taxon>Grewioideae</taxon>
        <taxon>Apeibeae</taxon>
        <taxon>Corchorus</taxon>
    </lineage>
</organism>
<protein>
    <submittedName>
        <fullName evidence="1">Uncharacterized protein</fullName>
    </submittedName>
</protein>
<gene>
    <name evidence="1" type="ORF">CCACVL1_29185</name>
</gene>
<evidence type="ECO:0000313" key="1">
    <source>
        <dbReference type="EMBL" id="OMO52579.1"/>
    </source>
</evidence>